<accession>A0ACB5U2L9</accession>
<proteinExistence type="predicted"/>
<name>A0ACB5U2L9_AMBMO</name>
<comment type="caution">
    <text evidence="1">The sequence shown here is derived from an EMBL/GenBank/DDBJ whole genome shotgun (WGS) entry which is preliminary data.</text>
</comment>
<evidence type="ECO:0000313" key="1">
    <source>
        <dbReference type="EMBL" id="GMF00353.1"/>
    </source>
</evidence>
<keyword evidence="2" id="KW-1185">Reference proteome</keyword>
<evidence type="ECO:0000313" key="2">
    <source>
        <dbReference type="Proteomes" id="UP001165064"/>
    </source>
</evidence>
<protein>
    <submittedName>
        <fullName evidence="1">Unnamed protein product</fullName>
    </submittedName>
</protein>
<reference evidence="1" key="1">
    <citation type="submission" date="2023-04" db="EMBL/GenBank/DDBJ databases">
        <title>Ambrosiozyma monospora NBRC 10751.</title>
        <authorList>
            <person name="Ichikawa N."/>
            <person name="Sato H."/>
            <person name="Tonouchi N."/>
        </authorList>
    </citation>
    <scope>NUCLEOTIDE SEQUENCE</scope>
    <source>
        <strain evidence="1">NBRC 10751</strain>
    </source>
</reference>
<gene>
    <name evidence="1" type="ORF">Amon02_001098100</name>
</gene>
<dbReference type="EMBL" id="BSXS01011370">
    <property type="protein sequence ID" value="GMF00353.1"/>
    <property type="molecule type" value="Genomic_DNA"/>
</dbReference>
<sequence length="218" mass="22834">MTNSTTDDNLDSGVDSDDEGVLSIHQQLEKQLAGSGPATKTTTIPGSGSVGDVTTDKEDRDKEVSEQIATPASTDSTAINAIPEPLHDKKESQATAVSAQTTIAASNQGNVPVAKADDSAEMTTSGIVSGSPSNDTTIPVDSAITPDESEQVSPVSAEPVNLENKEVPAQSSESTLQPPQQPEQQEQQQQQSKDDQLSPSKPVSESKNRSSFYYTSSS</sequence>
<dbReference type="Proteomes" id="UP001165064">
    <property type="component" value="Unassembled WGS sequence"/>
</dbReference>
<organism evidence="1 2">
    <name type="scientific">Ambrosiozyma monospora</name>
    <name type="common">Yeast</name>
    <name type="synonym">Endomycopsis monosporus</name>
    <dbReference type="NCBI Taxonomy" id="43982"/>
    <lineage>
        <taxon>Eukaryota</taxon>
        <taxon>Fungi</taxon>
        <taxon>Dikarya</taxon>
        <taxon>Ascomycota</taxon>
        <taxon>Saccharomycotina</taxon>
        <taxon>Pichiomycetes</taxon>
        <taxon>Pichiales</taxon>
        <taxon>Pichiaceae</taxon>
        <taxon>Ambrosiozyma</taxon>
    </lineage>
</organism>